<comment type="subcellular location">
    <subcellularLocation>
        <location evidence="3">Membrane</location>
        <topology evidence="3">Multi-pass membrane protein</topology>
    </subcellularLocation>
</comment>
<dbReference type="Pfam" id="PF01127">
    <property type="entry name" value="Sdh_cyt"/>
    <property type="match status" value="1"/>
</dbReference>
<evidence type="ECO:0000256" key="15">
    <source>
        <dbReference type="ARBA" id="ARBA00023136"/>
    </source>
</evidence>
<dbReference type="InterPro" id="IPR034804">
    <property type="entry name" value="SQR/QFR_C/D"/>
</dbReference>
<evidence type="ECO:0000256" key="10">
    <source>
        <dbReference type="ARBA" id="ARBA00022692"/>
    </source>
</evidence>
<evidence type="ECO:0000256" key="7">
    <source>
        <dbReference type="ARBA" id="ARBA00022448"/>
    </source>
</evidence>
<evidence type="ECO:0000313" key="17">
    <source>
        <dbReference type="EMBL" id="RDE06858.1"/>
    </source>
</evidence>
<dbReference type="SUPFAM" id="SSF81343">
    <property type="entry name" value="Fumarate reductase respiratory complex transmembrane subunits"/>
    <property type="match status" value="1"/>
</dbReference>
<comment type="pathway">
    <text evidence="4">Carbohydrate metabolism; tricarboxylic acid cycle.</text>
</comment>
<comment type="cofactor">
    <cofactor evidence="1">
        <name>heme</name>
        <dbReference type="ChEBI" id="CHEBI:30413"/>
    </cofactor>
</comment>
<keyword evidence="14" id="KW-0408">Iron</keyword>
<sequence length="131" mass="14462">MGRGTAIGRVRGLGSAKHGAHHWWRQRLTSASNFFLMGWFMLSLARLPALDYAGVHAWLGSMWVAVPLVLLVISVFYHFRLGLQVVIEDYQHDESRTVLMILLNFFAVGMGAIAIFSILKIAFTATTGAAA</sequence>
<keyword evidence="7" id="KW-0813">Transport</keyword>
<evidence type="ECO:0000256" key="9">
    <source>
        <dbReference type="ARBA" id="ARBA00022617"/>
    </source>
</evidence>
<dbReference type="GO" id="GO:0006099">
    <property type="term" value="P:tricarboxylic acid cycle"/>
    <property type="evidence" value="ECO:0007669"/>
    <property type="project" value="UniProtKB-UniPathway"/>
</dbReference>
<dbReference type="UniPathway" id="UPA00223"/>
<comment type="subunit">
    <text evidence="5">Part of an enzyme complex containing four subunits: a flavoprotein, an iron-sulfur protein, plus two membrane-anchoring proteins, SdhC and SdhD.</text>
</comment>
<dbReference type="GO" id="GO:0020037">
    <property type="term" value="F:heme binding"/>
    <property type="evidence" value="ECO:0007669"/>
    <property type="project" value="InterPro"/>
</dbReference>
<keyword evidence="13 16" id="KW-1133">Transmembrane helix</keyword>
<dbReference type="Proteomes" id="UP000253918">
    <property type="component" value="Unassembled WGS sequence"/>
</dbReference>
<evidence type="ECO:0000256" key="13">
    <source>
        <dbReference type="ARBA" id="ARBA00022989"/>
    </source>
</evidence>
<reference evidence="17 18" key="1">
    <citation type="submission" date="2018-07" db="EMBL/GenBank/DDBJ databases">
        <title>a novel species of Sphingomonas isolated from the rhizosphere soil of Araceae plant.</title>
        <authorList>
            <person name="Zhiyong W."/>
            <person name="Qinglan Z."/>
            <person name="Zhiwei F."/>
            <person name="Ding X."/>
            <person name="Gejiao W."/>
            <person name="Shixue Z."/>
        </authorList>
    </citation>
    <scope>NUCLEOTIDE SEQUENCE [LARGE SCALE GENOMIC DNA]</scope>
    <source>
        <strain evidence="17 18">WZY 27</strain>
    </source>
</reference>
<evidence type="ECO:0000256" key="8">
    <source>
        <dbReference type="ARBA" id="ARBA00022532"/>
    </source>
</evidence>
<feature type="transmembrane region" description="Helical" evidence="16">
    <location>
        <begin position="31"/>
        <end position="49"/>
    </location>
</feature>
<keyword evidence="10 16" id="KW-0812">Transmembrane</keyword>
<evidence type="ECO:0000256" key="11">
    <source>
        <dbReference type="ARBA" id="ARBA00022723"/>
    </source>
</evidence>
<dbReference type="GO" id="GO:0046872">
    <property type="term" value="F:metal ion binding"/>
    <property type="evidence" value="ECO:0007669"/>
    <property type="project" value="UniProtKB-KW"/>
</dbReference>
<comment type="caution">
    <text evidence="17">The sequence shown here is derived from an EMBL/GenBank/DDBJ whole genome shotgun (WGS) entry which is preliminary data.</text>
</comment>
<evidence type="ECO:0000256" key="3">
    <source>
        <dbReference type="ARBA" id="ARBA00004141"/>
    </source>
</evidence>
<accession>A0A369VWZ5</accession>
<dbReference type="InterPro" id="IPR000701">
    <property type="entry name" value="SuccDH_FuR_B_TM-su"/>
</dbReference>
<evidence type="ECO:0000313" key="18">
    <source>
        <dbReference type="Proteomes" id="UP000253918"/>
    </source>
</evidence>
<dbReference type="AlphaFoldDB" id="A0A369VWZ5"/>
<protein>
    <recommendedName>
        <fullName evidence="6">Succinate dehydrogenase hydrophobic membrane anchor subunit</fullName>
    </recommendedName>
</protein>
<keyword evidence="12" id="KW-0249">Electron transport</keyword>
<keyword evidence="11" id="KW-0479">Metal-binding</keyword>
<evidence type="ECO:0000256" key="4">
    <source>
        <dbReference type="ARBA" id="ARBA00005163"/>
    </source>
</evidence>
<evidence type="ECO:0000256" key="1">
    <source>
        <dbReference type="ARBA" id="ARBA00001971"/>
    </source>
</evidence>
<dbReference type="GO" id="GO:0016020">
    <property type="term" value="C:membrane"/>
    <property type="evidence" value="ECO:0007669"/>
    <property type="project" value="UniProtKB-SubCell"/>
</dbReference>
<dbReference type="RefSeq" id="WP_114686437.1">
    <property type="nucleotide sequence ID" value="NZ_QQNB01000001.1"/>
</dbReference>
<keyword evidence="18" id="KW-1185">Reference proteome</keyword>
<feature type="transmembrane region" description="Helical" evidence="16">
    <location>
        <begin position="98"/>
        <end position="123"/>
    </location>
</feature>
<evidence type="ECO:0000256" key="2">
    <source>
        <dbReference type="ARBA" id="ARBA00004050"/>
    </source>
</evidence>
<dbReference type="Gene3D" id="1.20.1300.10">
    <property type="entry name" value="Fumarate reductase/succinate dehydrogenase, transmembrane subunit"/>
    <property type="match status" value="1"/>
</dbReference>
<evidence type="ECO:0000256" key="5">
    <source>
        <dbReference type="ARBA" id="ARBA00011558"/>
    </source>
</evidence>
<keyword evidence="9" id="KW-0349">Heme</keyword>
<evidence type="ECO:0000256" key="6">
    <source>
        <dbReference type="ARBA" id="ARBA00019425"/>
    </source>
</evidence>
<proteinExistence type="predicted"/>
<dbReference type="EMBL" id="QQNB01000001">
    <property type="protein sequence ID" value="RDE06858.1"/>
    <property type="molecule type" value="Genomic_DNA"/>
</dbReference>
<name>A0A369VWZ5_9SPHN</name>
<comment type="function">
    <text evidence="2">Membrane-anchoring subunit of succinate dehydrogenase (SDH).</text>
</comment>
<keyword evidence="15 16" id="KW-0472">Membrane</keyword>
<dbReference type="OrthoDB" id="9809280at2"/>
<gene>
    <name evidence="17" type="primary">sdhD</name>
    <name evidence="17" type="ORF">DVW87_04065</name>
</gene>
<feature type="transmembrane region" description="Helical" evidence="16">
    <location>
        <begin position="55"/>
        <end position="77"/>
    </location>
</feature>
<evidence type="ECO:0000256" key="14">
    <source>
        <dbReference type="ARBA" id="ARBA00023004"/>
    </source>
</evidence>
<dbReference type="CDD" id="cd03495">
    <property type="entry name" value="SQR_TypeC_SdhD_like"/>
    <property type="match status" value="1"/>
</dbReference>
<evidence type="ECO:0000256" key="16">
    <source>
        <dbReference type="SAM" id="Phobius"/>
    </source>
</evidence>
<dbReference type="InterPro" id="IPR014312">
    <property type="entry name" value="Succ_DH_anchor"/>
</dbReference>
<evidence type="ECO:0000256" key="12">
    <source>
        <dbReference type="ARBA" id="ARBA00022982"/>
    </source>
</evidence>
<organism evidence="17 18">
    <name type="scientific">Sphingomonas aracearum</name>
    <dbReference type="NCBI Taxonomy" id="2283317"/>
    <lineage>
        <taxon>Bacteria</taxon>
        <taxon>Pseudomonadati</taxon>
        <taxon>Pseudomonadota</taxon>
        <taxon>Alphaproteobacteria</taxon>
        <taxon>Sphingomonadales</taxon>
        <taxon>Sphingomonadaceae</taxon>
        <taxon>Sphingomonas</taxon>
    </lineage>
</organism>
<keyword evidence="8" id="KW-0816">Tricarboxylic acid cycle</keyword>
<dbReference type="NCBIfam" id="TIGR02968">
    <property type="entry name" value="succ_dehyd_anc"/>
    <property type="match status" value="1"/>
</dbReference>